<dbReference type="InterPro" id="IPR003593">
    <property type="entry name" value="AAA+_ATPase"/>
</dbReference>
<keyword evidence="1" id="KW-0547">Nucleotide-binding</keyword>
<sequence>MIKTENLGKSFGPVVAVDEVSIHVPGGAIYGLVGPDGAGKTTLMRMICGLIVPDRGRVLLTAPTAGLEQRPAGSVLGYMPQRFGLYGDLTVMENINFFGALYKIKRSTIKERADELLDMTGLLPFKNRLADNLSGGMKQKLALTCALVTRPGLLVLDEPTYGVDPGFRKDFWRILYRLNKEGMTIMVSTPYMDEAELCSKVAFMDKGRVVAADSPAKLKSSFPYRVLEVRVDTRRPGLFNDLPQVVDAAFYGDKFRVVVEDVPAARQAMEQRMAASGLAGELRCSEVSPTMEDVFIALAEKEVV</sequence>
<dbReference type="GO" id="GO:0005524">
    <property type="term" value="F:ATP binding"/>
    <property type="evidence" value="ECO:0007669"/>
    <property type="project" value="UniProtKB-KW"/>
</dbReference>
<feature type="domain" description="ABC transporter" evidence="3">
    <location>
        <begin position="2"/>
        <end position="231"/>
    </location>
</feature>
<accession>A0A9D2WM39</accession>
<proteinExistence type="predicted"/>
<dbReference type="RefSeq" id="WP_161823101.1">
    <property type="nucleotide sequence ID" value="NZ_LSRS01000008.1"/>
</dbReference>
<dbReference type="InterPro" id="IPR027417">
    <property type="entry name" value="P-loop_NTPase"/>
</dbReference>
<dbReference type="GO" id="GO:0016887">
    <property type="term" value="F:ATP hydrolysis activity"/>
    <property type="evidence" value="ECO:0007669"/>
    <property type="project" value="InterPro"/>
</dbReference>
<comment type="caution">
    <text evidence="4">The sequence shown here is derived from an EMBL/GenBank/DDBJ whole genome shotgun (WGS) entry which is preliminary data.</text>
</comment>
<dbReference type="Proteomes" id="UP000798488">
    <property type="component" value="Unassembled WGS sequence"/>
</dbReference>
<dbReference type="PANTHER" id="PTHR43038">
    <property type="entry name" value="ATP-BINDING CASSETTE, SUB-FAMILY H, MEMBER 1"/>
    <property type="match status" value="1"/>
</dbReference>
<dbReference type="PANTHER" id="PTHR43038:SF3">
    <property type="entry name" value="ABC TRANSPORTER G FAMILY MEMBER 20 ISOFORM X1"/>
    <property type="match status" value="1"/>
</dbReference>
<name>A0A9D2WM39_9FIRM</name>
<evidence type="ECO:0000256" key="1">
    <source>
        <dbReference type="ARBA" id="ARBA00022741"/>
    </source>
</evidence>
<dbReference type="InterPro" id="IPR003439">
    <property type="entry name" value="ABC_transporter-like_ATP-bd"/>
</dbReference>
<dbReference type="SMART" id="SM00382">
    <property type="entry name" value="AAA"/>
    <property type="match status" value="1"/>
</dbReference>
<dbReference type="Pfam" id="PF00005">
    <property type="entry name" value="ABC_tran"/>
    <property type="match status" value="1"/>
</dbReference>
<dbReference type="AlphaFoldDB" id="A0A9D2WM39"/>
<dbReference type="Gene3D" id="3.40.50.300">
    <property type="entry name" value="P-loop containing nucleotide triphosphate hydrolases"/>
    <property type="match status" value="1"/>
</dbReference>
<dbReference type="EMBL" id="LSRS01000008">
    <property type="protein sequence ID" value="KAF1083910.1"/>
    <property type="molecule type" value="Genomic_DNA"/>
</dbReference>
<gene>
    <name evidence="4" type="primary">ybhF_3</name>
    <name evidence="4" type="ORF">SPSYN_02822</name>
</gene>
<organism evidence="4 5">
    <name type="scientific">Sporotomaculum syntrophicum</name>
    <dbReference type="NCBI Taxonomy" id="182264"/>
    <lineage>
        <taxon>Bacteria</taxon>
        <taxon>Bacillati</taxon>
        <taxon>Bacillota</taxon>
        <taxon>Clostridia</taxon>
        <taxon>Eubacteriales</taxon>
        <taxon>Desulfallaceae</taxon>
        <taxon>Sporotomaculum</taxon>
    </lineage>
</organism>
<keyword evidence="2 4" id="KW-0067">ATP-binding</keyword>
<reference evidence="4" key="1">
    <citation type="submission" date="2016-02" db="EMBL/GenBank/DDBJ databases">
        <title>Draft Genome Sequence of Sporotomaculum syntrophicum Strain FB, a Syntrophic Benzoate Degrader.</title>
        <authorList>
            <person name="Nobu M.K."/>
            <person name="Narihiro T."/>
            <person name="Qiu Y.-L."/>
            <person name="Ohashi A."/>
            <person name="Liu W.-T."/>
            <person name="Yuji S."/>
        </authorList>
    </citation>
    <scope>NUCLEOTIDE SEQUENCE</scope>
    <source>
        <strain evidence="4">FB</strain>
    </source>
</reference>
<dbReference type="OrthoDB" id="9804819at2"/>
<evidence type="ECO:0000313" key="5">
    <source>
        <dbReference type="Proteomes" id="UP000798488"/>
    </source>
</evidence>
<dbReference type="PROSITE" id="PS50893">
    <property type="entry name" value="ABC_TRANSPORTER_2"/>
    <property type="match status" value="1"/>
</dbReference>
<evidence type="ECO:0000259" key="3">
    <source>
        <dbReference type="PROSITE" id="PS50893"/>
    </source>
</evidence>
<evidence type="ECO:0000313" key="4">
    <source>
        <dbReference type="EMBL" id="KAF1083910.1"/>
    </source>
</evidence>
<protein>
    <submittedName>
        <fullName evidence="4">ABC transporter ATP-binding protein YbhF</fullName>
    </submittedName>
</protein>
<dbReference type="SUPFAM" id="SSF52540">
    <property type="entry name" value="P-loop containing nucleoside triphosphate hydrolases"/>
    <property type="match status" value="1"/>
</dbReference>
<keyword evidence="5" id="KW-1185">Reference proteome</keyword>
<evidence type="ECO:0000256" key="2">
    <source>
        <dbReference type="ARBA" id="ARBA00022840"/>
    </source>
</evidence>